<dbReference type="EC" id="1.11.1.7" evidence="4 19"/>
<evidence type="ECO:0000256" key="5">
    <source>
        <dbReference type="ARBA" id="ARBA00022559"/>
    </source>
</evidence>
<feature type="binding site" evidence="16">
    <location>
        <position position="94"/>
    </location>
    <ligand>
        <name>Ca(2+)</name>
        <dbReference type="ChEBI" id="CHEBI:29108"/>
        <label>1</label>
    </ligand>
</feature>
<evidence type="ECO:0000256" key="3">
    <source>
        <dbReference type="ARBA" id="ARBA00006873"/>
    </source>
</evidence>
<feature type="binding site" evidence="16">
    <location>
        <position position="80"/>
    </location>
    <ligand>
        <name>Ca(2+)</name>
        <dbReference type="ChEBI" id="CHEBI:29108"/>
        <label>1</label>
    </ligand>
</feature>
<dbReference type="PANTHER" id="PTHR31388:SF144">
    <property type="entry name" value="PEROXIDASE 67-RELATED"/>
    <property type="match status" value="1"/>
</dbReference>
<evidence type="ECO:0000256" key="13">
    <source>
        <dbReference type="ARBA" id="ARBA00023324"/>
    </source>
</evidence>
<protein>
    <recommendedName>
        <fullName evidence="4 19">Peroxidase</fullName>
        <ecNumber evidence="4 19">1.11.1.7</ecNumber>
    </recommendedName>
</protein>
<dbReference type="AlphaFoldDB" id="A0A0A0KHH0"/>
<dbReference type="InterPro" id="IPR002016">
    <property type="entry name" value="Haem_peroxidase"/>
</dbReference>
<dbReference type="Pfam" id="PF00141">
    <property type="entry name" value="peroxidase"/>
    <property type="match status" value="1"/>
</dbReference>
<feature type="chain" id="PRO_5005108431" description="Peroxidase" evidence="19">
    <location>
        <begin position="31"/>
        <end position="325"/>
    </location>
</feature>
<keyword evidence="10 16" id="KW-0408">Iron</keyword>
<dbReference type="GO" id="GO:0006979">
    <property type="term" value="P:response to oxidative stress"/>
    <property type="evidence" value="ECO:0007669"/>
    <property type="project" value="UniProtKB-UniRule"/>
</dbReference>
<dbReference type="GO" id="GO:0042742">
    <property type="term" value="P:defense response to bacterium"/>
    <property type="evidence" value="ECO:0000318"/>
    <property type="project" value="GO_Central"/>
</dbReference>
<feature type="binding site" evidence="16">
    <location>
        <position position="253"/>
    </location>
    <ligand>
        <name>Ca(2+)</name>
        <dbReference type="ChEBI" id="CHEBI:29108"/>
        <label>2</label>
    </ligand>
</feature>
<sequence length="325" mass="35404">MAFTTHTPKHVVPLVLVLQLTFLLMSTSFAQLSVSFYSNTCPKLLSVIRSGVQSAITKEARIGASLLRLHFHDCFVNGCDGSILLDDTATFRGEQTAPPNNRSVRGFDVIKAIKSNIEKVCPGVVSCADILTLAARDSVNILGGPTWEVKLGRRDSKTASFSAASSGIIPPPTSTLSNLINRFNVVGLSAKDMVALSGAHTIGQARCVTFRNRIYNESNIDVSFAKLRQRSCPRSGGDDNLAPLDFTTPKFFDNNYYKNLLNNKGLLHSDQVLHNGGSTDSLVQQYSQNDKTFDTDFVTAMIKMGDIQPLTGSQGEIRKVCNRPN</sequence>
<dbReference type="SUPFAM" id="SSF48113">
    <property type="entry name" value="Heme-dependent peroxidases"/>
    <property type="match status" value="1"/>
</dbReference>
<dbReference type="GO" id="GO:0009531">
    <property type="term" value="C:secondary cell wall"/>
    <property type="evidence" value="ECO:0000318"/>
    <property type="project" value="GO_Central"/>
</dbReference>
<evidence type="ECO:0000256" key="2">
    <source>
        <dbReference type="ARBA" id="ARBA00002322"/>
    </source>
</evidence>
<keyword evidence="13 19" id="KW-0376">Hydrogen peroxide</keyword>
<comment type="function">
    <text evidence="2">Removal of H(2)O(2), oxidation of toxic reductants, biosynthesis and degradation of lignin, suberization, auxin catabolism, response to environmental stresses such as wounding, pathogen attack and oxidative stress. These functions might be dependent on each isozyme/isoform in each plant tissue.</text>
</comment>
<dbReference type="Gene3D" id="1.10.520.10">
    <property type="match status" value="1"/>
</dbReference>
<dbReference type="PROSITE" id="PS50873">
    <property type="entry name" value="PEROXIDASE_4"/>
    <property type="match status" value="1"/>
</dbReference>
<feature type="signal peptide" evidence="19">
    <location>
        <begin position="1"/>
        <end position="30"/>
    </location>
</feature>
<evidence type="ECO:0000259" key="20">
    <source>
        <dbReference type="PROSITE" id="PS50873"/>
    </source>
</evidence>
<evidence type="ECO:0000256" key="6">
    <source>
        <dbReference type="ARBA" id="ARBA00022617"/>
    </source>
</evidence>
<dbReference type="FunFam" id="1.10.520.10:FF:000001">
    <property type="entry name" value="Peroxidase"/>
    <property type="match status" value="1"/>
</dbReference>
<dbReference type="PANTHER" id="PTHR31388">
    <property type="entry name" value="PEROXIDASE 72-RELATED"/>
    <property type="match status" value="1"/>
</dbReference>
<feature type="binding site" evidence="16">
    <location>
        <position position="248"/>
    </location>
    <ligand>
        <name>Ca(2+)</name>
        <dbReference type="ChEBI" id="CHEBI:29108"/>
        <label>2</label>
    </ligand>
</feature>
<feature type="disulfide bond" evidence="18">
    <location>
        <begin position="74"/>
        <end position="79"/>
    </location>
</feature>
<dbReference type="PROSITE" id="PS00435">
    <property type="entry name" value="PEROXIDASE_1"/>
    <property type="match status" value="1"/>
</dbReference>
<feature type="disulfide bond" evidence="18">
    <location>
        <begin position="127"/>
        <end position="321"/>
    </location>
</feature>
<dbReference type="Gramene" id="KGN47221">
    <property type="protein sequence ID" value="KGN47221"/>
    <property type="gene ID" value="Csa_6G213910"/>
</dbReference>
<dbReference type="InterPro" id="IPR010255">
    <property type="entry name" value="Haem_peroxidase_sf"/>
</dbReference>
<keyword evidence="12" id="KW-0325">Glycoprotein</keyword>
<feature type="site" description="Transition state stabilizer" evidence="17">
    <location>
        <position position="68"/>
    </location>
</feature>
<keyword evidence="19" id="KW-0964">Secreted</keyword>
<evidence type="ECO:0000256" key="4">
    <source>
        <dbReference type="ARBA" id="ARBA00012313"/>
    </source>
</evidence>
<dbReference type="OrthoDB" id="2113341at2759"/>
<evidence type="ECO:0000256" key="8">
    <source>
        <dbReference type="ARBA" id="ARBA00022837"/>
    </source>
</evidence>
<comment type="subcellular location">
    <subcellularLocation>
        <location evidence="19">Secreted</location>
    </subcellularLocation>
</comment>
<feature type="binding site" evidence="16">
    <location>
        <position position="73"/>
    </location>
    <ligand>
        <name>Ca(2+)</name>
        <dbReference type="ChEBI" id="CHEBI:29108"/>
        <label>1</label>
    </ligand>
</feature>
<comment type="similarity">
    <text evidence="19">Belongs to the peroxidase family. Classical plant (class III) peroxidase subfamily.</text>
</comment>
<comment type="catalytic activity">
    <reaction evidence="1 19">
        <text>2 a phenolic donor + H2O2 = 2 a phenolic radical donor + 2 H2O</text>
        <dbReference type="Rhea" id="RHEA:56136"/>
        <dbReference type="ChEBI" id="CHEBI:15377"/>
        <dbReference type="ChEBI" id="CHEBI:16240"/>
        <dbReference type="ChEBI" id="CHEBI:139520"/>
        <dbReference type="ChEBI" id="CHEBI:139521"/>
        <dbReference type="EC" id="1.11.1.7"/>
    </reaction>
</comment>
<keyword evidence="22" id="KW-1185">Reference proteome</keyword>
<evidence type="ECO:0000256" key="7">
    <source>
        <dbReference type="ARBA" id="ARBA00022723"/>
    </source>
</evidence>
<keyword evidence="5 19" id="KW-0575">Peroxidase</keyword>
<accession>A0A0A0KHH0</accession>
<dbReference type="GO" id="GO:0042744">
    <property type="term" value="P:hydrogen peroxide catabolic process"/>
    <property type="evidence" value="ECO:0007669"/>
    <property type="project" value="UniProtKB-KW"/>
</dbReference>
<feature type="binding site" evidence="16">
    <location>
        <position position="245"/>
    </location>
    <ligand>
        <name>Ca(2+)</name>
        <dbReference type="ChEBI" id="CHEBI:29108"/>
        <label>2</label>
    </ligand>
</feature>
<reference evidence="21 22" key="3">
    <citation type="journal article" date="2010" name="BMC Genomics">
        <title>Transcriptome sequencing and comparative analysis of cucumber flowers with different sex types.</title>
        <authorList>
            <person name="Guo S."/>
            <person name="Zheng Y."/>
            <person name="Joung J.G."/>
            <person name="Liu S."/>
            <person name="Zhang Z."/>
            <person name="Crasta O.R."/>
            <person name="Sobral B.W."/>
            <person name="Xu Y."/>
            <person name="Huang S."/>
            <person name="Fei Z."/>
        </authorList>
    </citation>
    <scope>NUCLEOTIDE SEQUENCE [LARGE SCALE GENOMIC DNA]</scope>
    <source>
        <strain evidence="22">cv. 9930</strain>
    </source>
</reference>
<evidence type="ECO:0000256" key="9">
    <source>
        <dbReference type="ARBA" id="ARBA00023002"/>
    </source>
</evidence>
<dbReference type="Proteomes" id="UP000029981">
    <property type="component" value="Chromosome 6"/>
</dbReference>
<name>A0A0A0KHH0_CUCSA</name>
<feature type="disulfide bond" evidence="18">
    <location>
        <begin position="207"/>
        <end position="232"/>
    </location>
</feature>
<evidence type="ECO:0000256" key="11">
    <source>
        <dbReference type="ARBA" id="ARBA00023157"/>
    </source>
</evidence>
<dbReference type="GO" id="GO:0020037">
    <property type="term" value="F:heme binding"/>
    <property type="evidence" value="ECO:0007669"/>
    <property type="project" value="UniProtKB-UniRule"/>
</dbReference>
<feature type="binding site" evidence="16">
    <location>
        <position position="201"/>
    </location>
    <ligand>
        <name>Ca(2+)</name>
        <dbReference type="ChEBI" id="CHEBI:29108"/>
        <label>2</label>
    </ligand>
</feature>
<dbReference type="InterPro" id="IPR033905">
    <property type="entry name" value="Secretory_peroxidase"/>
</dbReference>
<evidence type="ECO:0000256" key="12">
    <source>
        <dbReference type="ARBA" id="ARBA00023180"/>
    </source>
</evidence>
<evidence type="ECO:0000256" key="18">
    <source>
        <dbReference type="PIRSR" id="PIRSR600823-5"/>
    </source>
</evidence>
<feature type="binding site" description="axial binding residue" evidence="16">
    <location>
        <position position="200"/>
    </location>
    <ligand>
        <name>heme b</name>
        <dbReference type="ChEBI" id="CHEBI:60344"/>
    </ligand>
    <ligandPart>
        <name>Fe</name>
        <dbReference type="ChEBI" id="CHEBI:18248"/>
    </ligandPart>
</feature>
<dbReference type="eggNOG" id="ENOG502QT8W">
    <property type="taxonomic scope" value="Eukaryota"/>
</dbReference>
<dbReference type="KEGG" id="csv:101207371"/>
<dbReference type="InterPro" id="IPR019794">
    <property type="entry name" value="Peroxidases_AS"/>
</dbReference>
<feature type="binding site" evidence="15">
    <location>
        <position position="170"/>
    </location>
    <ligand>
        <name>substrate</name>
    </ligand>
</feature>
<dbReference type="GO" id="GO:0140825">
    <property type="term" value="F:lactoperoxidase activity"/>
    <property type="evidence" value="ECO:0007669"/>
    <property type="project" value="UniProtKB-EC"/>
</dbReference>
<evidence type="ECO:0000256" key="14">
    <source>
        <dbReference type="PIRSR" id="PIRSR600823-1"/>
    </source>
</evidence>
<keyword evidence="9 19" id="KW-0560">Oxidoreductase</keyword>
<dbReference type="GO" id="GO:0005576">
    <property type="term" value="C:extracellular region"/>
    <property type="evidence" value="ECO:0007669"/>
    <property type="project" value="UniProtKB-SubCell"/>
</dbReference>
<feature type="active site" description="Proton acceptor" evidence="14">
    <location>
        <position position="72"/>
    </location>
</feature>
<dbReference type="InterPro" id="IPR019793">
    <property type="entry name" value="Peroxidases_heam-ligand_BS"/>
</dbReference>
<keyword evidence="11 18" id="KW-1015">Disulfide bond</keyword>
<dbReference type="Gene3D" id="1.10.420.10">
    <property type="entry name" value="Peroxidase, domain 2"/>
    <property type="match status" value="1"/>
</dbReference>
<dbReference type="PRINTS" id="PR00458">
    <property type="entry name" value="PEROXIDASE"/>
</dbReference>
<feature type="binding site" evidence="16">
    <location>
        <position position="78"/>
    </location>
    <ligand>
        <name>Ca(2+)</name>
        <dbReference type="ChEBI" id="CHEBI:29108"/>
        <label>1</label>
    </ligand>
</feature>
<comment type="similarity">
    <text evidence="3">Belongs to the peroxidase family. Ascorbate peroxidase subfamily.</text>
</comment>
<organism evidence="21 22">
    <name type="scientific">Cucumis sativus</name>
    <name type="common">Cucumber</name>
    <dbReference type="NCBI Taxonomy" id="3659"/>
    <lineage>
        <taxon>Eukaryota</taxon>
        <taxon>Viridiplantae</taxon>
        <taxon>Streptophyta</taxon>
        <taxon>Embryophyta</taxon>
        <taxon>Tracheophyta</taxon>
        <taxon>Spermatophyta</taxon>
        <taxon>Magnoliopsida</taxon>
        <taxon>eudicotyledons</taxon>
        <taxon>Gunneridae</taxon>
        <taxon>Pentapetalae</taxon>
        <taxon>rosids</taxon>
        <taxon>fabids</taxon>
        <taxon>Cucurbitales</taxon>
        <taxon>Cucurbitaceae</taxon>
        <taxon>Benincaseae</taxon>
        <taxon>Cucumis</taxon>
    </lineage>
</organism>
<reference evidence="21 22" key="1">
    <citation type="journal article" date="2009" name="Nat. Genet.">
        <title>The genome of the cucumber, Cucumis sativus L.</title>
        <authorList>
            <person name="Huang S."/>
            <person name="Li R."/>
            <person name="Zhang Z."/>
            <person name="Li L."/>
            <person name="Gu X."/>
            <person name="Fan W."/>
            <person name="Lucas W.J."/>
            <person name="Wang X."/>
            <person name="Xie B."/>
            <person name="Ni P."/>
            <person name="Ren Y."/>
            <person name="Zhu H."/>
            <person name="Li J."/>
            <person name="Lin K."/>
            <person name="Jin W."/>
            <person name="Fei Z."/>
            <person name="Li G."/>
            <person name="Staub J."/>
            <person name="Kilian A."/>
            <person name="van der Vossen E.A."/>
            <person name="Wu Y."/>
            <person name="Guo J."/>
            <person name="He J."/>
            <person name="Jia Z."/>
            <person name="Ren Y."/>
            <person name="Tian G."/>
            <person name="Lu Y."/>
            <person name="Ruan J."/>
            <person name="Qian W."/>
            <person name="Wang M."/>
            <person name="Huang Q."/>
            <person name="Li B."/>
            <person name="Xuan Z."/>
            <person name="Cao J."/>
            <person name="Asan"/>
            <person name="Wu Z."/>
            <person name="Zhang J."/>
            <person name="Cai Q."/>
            <person name="Bai Y."/>
            <person name="Zhao B."/>
            <person name="Han Y."/>
            <person name="Li Y."/>
            <person name="Li X."/>
            <person name="Wang S."/>
            <person name="Shi Q."/>
            <person name="Liu S."/>
            <person name="Cho W.K."/>
            <person name="Kim J.Y."/>
            <person name="Xu Y."/>
            <person name="Heller-Uszynska K."/>
            <person name="Miao H."/>
            <person name="Cheng Z."/>
            <person name="Zhang S."/>
            <person name="Wu J."/>
            <person name="Yang Y."/>
            <person name="Kang H."/>
            <person name="Li M."/>
            <person name="Liang H."/>
            <person name="Ren X."/>
            <person name="Shi Z."/>
            <person name="Wen M."/>
            <person name="Jian M."/>
            <person name="Yang H."/>
            <person name="Zhang G."/>
            <person name="Yang Z."/>
            <person name="Chen R."/>
            <person name="Liu S."/>
            <person name="Li J."/>
            <person name="Ma L."/>
            <person name="Liu H."/>
            <person name="Zhou Y."/>
            <person name="Zhao J."/>
            <person name="Fang X."/>
            <person name="Li G."/>
            <person name="Fang L."/>
            <person name="Li Y."/>
            <person name="Liu D."/>
            <person name="Zheng H."/>
            <person name="Zhang Y."/>
            <person name="Qin N."/>
            <person name="Li Z."/>
            <person name="Yang G."/>
            <person name="Yang S."/>
            <person name="Bolund L."/>
            <person name="Kristiansen K."/>
            <person name="Zheng H."/>
            <person name="Li S."/>
            <person name="Zhang X."/>
            <person name="Yang H."/>
            <person name="Wang J."/>
            <person name="Sun R."/>
            <person name="Zhang B."/>
            <person name="Jiang S."/>
            <person name="Wang J."/>
            <person name="Du Y."/>
            <person name="Li S."/>
        </authorList>
    </citation>
    <scope>NUCLEOTIDE SEQUENCE [LARGE SCALE GENOMIC DNA]</scope>
    <source>
        <strain evidence="22">cv. 9930</strain>
    </source>
</reference>
<keyword evidence="8 16" id="KW-0106">Calcium</keyword>
<dbReference type="InterPro" id="IPR000823">
    <property type="entry name" value="Peroxidase_pln"/>
</dbReference>
<feature type="binding site" evidence="16">
    <location>
        <position position="76"/>
    </location>
    <ligand>
        <name>Ca(2+)</name>
        <dbReference type="ChEBI" id="CHEBI:29108"/>
        <label>1</label>
    </ligand>
</feature>
<gene>
    <name evidence="21" type="ORF">Csa_6G213910</name>
</gene>
<reference evidence="21 22" key="4">
    <citation type="journal article" date="2011" name="BMC Genomics">
        <title>RNA-Seq improves annotation of protein-coding genes in the cucumber genome.</title>
        <authorList>
            <person name="Li Z."/>
            <person name="Zhang Z."/>
            <person name="Yan P."/>
            <person name="Huang S."/>
            <person name="Fei Z."/>
            <person name="Lin K."/>
        </authorList>
    </citation>
    <scope>NUCLEOTIDE SEQUENCE [LARGE SCALE GENOMIC DNA]</scope>
    <source>
        <strain evidence="22">cv. 9930</strain>
    </source>
</reference>
<evidence type="ECO:0000256" key="19">
    <source>
        <dbReference type="RuleBase" id="RU362060"/>
    </source>
</evidence>
<feature type="disulfide bond" evidence="18">
    <location>
        <begin position="41"/>
        <end position="121"/>
    </location>
</feature>
<evidence type="ECO:0000256" key="15">
    <source>
        <dbReference type="PIRSR" id="PIRSR600823-2"/>
    </source>
</evidence>
<evidence type="ECO:0000313" key="22">
    <source>
        <dbReference type="Proteomes" id="UP000029981"/>
    </source>
</evidence>
<keyword evidence="19" id="KW-0732">Signal</keyword>
<evidence type="ECO:0000313" key="21">
    <source>
        <dbReference type="EMBL" id="KGN47221.1"/>
    </source>
</evidence>
<dbReference type="OMA" id="GTRRANC"/>
<feature type="domain" description="Plant heme peroxidase family profile" evidence="20">
    <location>
        <begin position="31"/>
        <end position="325"/>
    </location>
</feature>
<reference evidence="21 22" key="2">
    <citation type="journal article" date="2009" name="PLoS ONE">
        <title>An integrated genetic and cytogenetic map of the cucumber genome.</title>
        <authorList>
            <person name="Ren Y."/>
            <person name="Zhang Z."/>
            <person name="Liu J."/>
            <person name="Staub J.E."/>
            <person name="Han Y."/>
            <person name="Cheng Z."/>
            <person name="Li X."/>
            <person name="Lu J."/>
            <person name="Miao H."/>
            <person name="Kang H."/>
            <person name="Xie B."/>
            <person name="Gu X."/>
            <person name="Wang X."/>
            <person name="Du Y."/>
            <person name="Jin W."/>
            <person name="Huang S."/>
        </authorList>
    </citation>
    <scope>NUCLEOTIDE SEQUENCE [LARGE SCALE GENOMIC DNA]</scope>
    <source>
        <strain evidence="22">cv. 9930</strain>
    </source>
</reference>
<evidence type="ECO:0000256" key="1">
    <source>
        <dbReference type="ARBA" id="ARBA00000189"/>
    </source>
</evidence>
<proteinExistence type="inferred from homology"/>
<dbReference type="PRINTS" id="PR00461">
    <property type="entry name" value="PLPEROXIDASE"/>
</dbReference>
<keyword evidence="6 19" id="KW-0349">Heme</keyword>
<evidence type="ECO:0000256" key="16">
    <source>
        <dbReference type="PIRSR" id="PIRSR600823-3"/>
    </source>
</evidence>
<dbReference type="CDD" id="cd00693">
    <property type="entry name" value="secretory_peroxidase"/>
    <property type="match status" value="1"/>
</dbReference>
<evidence type="ECO:0000256" key="10">
    <source>
        <dbReference type="ARBA" id="ARBA00023004"/>
    </source>
</evidence>
<feature type="binding site" evidence="16">
    <location>
        <position position="82"/>
    </location>
    <ligand>
        <name>Ca(2+)</name>
        <dbReference type="ChEBI" id="CHEBI:29108"/>
        <label>1</label>
    </ligand>
</feature>
<dbReference type="FunFam" id="1.10.420.10:FF:000001">
    <property type="entry name" value="Peroxidase"/>
    <property type="match status" value="1"/>
</dbReference>
<comment type="cofactor">
    <cofactor evidence="16 19">
        <name>heme b</name>
        <dbReference type="ChEBI" id="CHEBI:60344"/>
    </cofactor>
    <text evidence="16 19">Binds 1 heme b (iron(II)-protoporphyrin IX) group per subunit.</text>
</comment>
<keyword evidence="7 16" id="KW-0479">Metal-binding</keyword>
<dbReference type="STRING" id="3659.A0A0A0KHH0"/>
<comment type="cofactor">
    <cofactor evidence="16 19">
        <name>Ca(2+)</name>
        <dbReference type="ChEBI" id="CHEBI:29108"/>
    </cofactor>
    <text evidence="16 19">Binds 2 calcium ions per subunit.</text>
</comment>
<evidence type="ECO:0000256" key="17">
    <source>
        <dbReference type="PIRSR" id="PIRSR600823-4"/>
    </source>
</evidence>
<dbReference type="GO" id="GO:0004601">
    <property type="term" value="F:peroxidase activity"/>
    <property type="evidence" value="ECO:0000318"/>
    <property type="project" value="GO_Central"/>
</dbReference>
<dbReference type="EMBL" id="CM002927">
    <property type="protein sequence ID" value="KGN47221.1"/>
    <property type="molecule type" value="Genomic_DNA"/>
</dbReference>
<dbReference type="PROSITE" id="PS00436">
    <property type="entry name" value="PEROXIDASE_2"/>
    <property type="match status" value="1"/>
</dbReference>
<dbReference type="GO" id="GO:0046872">
    <property type="term" value="F:metal ion binding"/>
    <property type="evidence" value="ECO:0007669"/>
    <property type="project" value="UniProtKB-UniRule"/>
</dbReference>